<dbReference type="Proteomes" id="UP000612362">
    <property type="component" value="Unassembled WGS sequence"/>
</dbReference>
<feature type="transmembrane region" description="Helical" evidence="1">
    <location>
        <begin position="139"/>
        <end position="159"/>
    </location>
</feature>
<keyword evidence="1" id="KW-0472">Membrane</keyword>
<sequence length="230" mass="25987">MNSLKSILHLHAKDWFYWLLAPWVMIVLPSFTVNMIISLFARTDTGIYTGGLAGIFIYMLIVGIILVSRTFPFVLGFGRRRVDYFVGTALVAFAVCLIEALVVLLLSVIEYYLTNGWFLRLHFFHLPFLNDGSLLAQGWIYFISMVFLFFLGFTIACLYQRTGRNGMLIGGGLALLLGTIGSYICTYYGLWFNVFTWMVDQKAVGLASWLLLPVALCLPASYLLLRKATI</sequence>
<organism evidence="2 3">
    <name type="scientific">Ktedonospora formicarum</name>
    <dbReference type="NCBI Taxonomy" id="2778364"/>
    <lineage>
        <taxon>Bacteria</taxon>
        <taxon>Bacillati</taxon>
        <taxon>Chloroflexota</taxon>
        <taxon>Ktedonobacteria</taxon>
        <taxon>Ktedonobacterales</taxon>
        <taxon>Ktedonobacteraceae</taxon>
        <taxon>Ktedonospora</taxon>
    </lineage>
</organism>
<comment type="caution">
    <text evidence="2">The sequence shown here is derived from an EMBL/GenBank/DDBJ whole genome shotgun (WGS) entry which is preliminary data.</text>
</comment>
<feature type="transmembrane region" description="Helical" evidence="1">
    <location>
        <begin position="166"/>
        <end position="191"/>
    </location>
</feature>
<dbReference type="AlphaFoldDB" id="A0A8J3MVS9"/>
<proteinExistence type="predicted"/>
<feature type="transmembrane region" description="Helical" evidence="1">
    <location>
        <begin position="47"/>
        <end position="68"/>
    </location>
</feature>
<keyword evidence="1" id="KW-0812">Transmembrane</keyword>
<name>A0A8J3MVS9_9CHLR</name>
<accession>A0A8J3MVS9</accession>
<keyword evidence="3" id="KW-1185">Reference proteome</keyword>
<protein>
    <submittedName>
        <fullName evidence="2">Uncharacterized protein</fullName>
    </submittedName>
</protein>
<evidence type="ECO:0000313" key="3">
    <source>
        <dbReference type="Proteomes" id="UP000612362"/>
    </source>
</evidence>
<dbReference type="RefSeq" id="WP_220197187.1">
    <property type="nucleotide sequence ID" value="NZ_BNJF01000003.1"/>
</dbReference>
<gene>
    <name evidence="2" type="ORF">KSX_61310</name>
</gene>
<feature type="transmembrane region" description="Helical" evidence="1">
    <location>
        <begin position="15"/>
        <end position="41"/>
    </location>
</feature>
<feature type="transmembrane region" description="Helical" evidence="1">
    <location>
        <begin position="89"/>
        <end position="113"/>
    </location>
</feature>
<dbReference type="EMBL" id="BNJF01000003">
    <property type="protein sequence ID" value="GHO47968.1"/>
    <property type="molecule type" value="Genomic_DNA"/>
</dbReference>
<feature type="transmembrane region" description="Helical" evidence="1">
    <location>
        <begin position="203"/>
        <end position="225"/>
    </location>
</feature>
<evidence type="ECO:0000313" key="2">
    <source>
        <dbReference type="EMBL" id="GHO47968.1"/>
    </source>
</evidence>
<keyword evidence="1" id="KW-1133">Transmembrane helix</keyword>
<reference evidence="2" key="1">
    <citation type="submission" date="2020-10" db="EMBL/GenBank/DDBJ databases">
        <title>Taxonomic study of unclassified bacteria belonging to the class Ktedonobacteria.</title>
        <authorList>
            <person name="Yabe S."/>
            <person name="Wang C.M."/>
            <person name="Zheng Y."/>
            <person name="Sakai Y."/>
            <person name="Cavaletti L."/>
            <person name="Monciardini P."/>
            <person name="Donadio S."/>
        </authorList>
    </citation>
    <scope>NUCLEOTIDE SEQUENCE</scope>
    <source>
        <strain evidence="2">SOSP1-1</strain>
    </source>
</reference>
<evidence type="ECO:0000256" key="1">
    <source>
        <dbReference type="SAM" id="Phobius"/>
    </source>
</evidence>